<gene>
    <name evidence="1" type="ORF">JHL16_13340</name>
</gene>
<sequence>MALDETLEALAGEYVLGTLAPDERLEAQTLVAQNTEFAAAVDQWTRRLTPLLLAARSVEPSAELRARVLAGIDKLAGAGGNTVVDLKKRLGFWRGAALAATAVAAALALFIIFKPAPAPGPGNYVAVLQPEGPGPAFVASIDLKDGTISVKRLGSQAEAGKTYELWAVGGGRANPQSLGVIDASLRIPASQLGKVDPATLGETVFAISLEPQGGSPTGAPTGPVLYTGKLVATE</sequence>
<keyword evidence="2" id="KW-1185">Reference proteome</keyword>
<dbReference type="EMBL" id="JAENHL010000007">
    <property type="protein sequence ID" value="MBK1867334.1"/>
    <property type="molecule type" value="Genomic_DNA"/>
</dbReference>
<evidence type="ECO:0000313" key="1">
    <source>
        <dbReference type="EMBL" id="MBK1867334.1"/>
    </source>
</evidence>
<protein>
    <submittedName>
        <fullName evidence="1">Anti-sigma factor</fullName>
    </submittedName>
</protein>
<reference evidence="1" key="1">
    <citation type="submission" date="2021-01" db="EMBL/GenBank/DDBJ databases">
        <authorList>
            <person name="Sun Q."/>
        </authorList>
    </citation>
    <scope>NUCLEOTIDE SEQUENCE</scope>
    <source>
        <strain evidence="1">YIM B02566</strain>
    </source>
</reference>
<accession>A0ACC5R3V3</accession>
<organism evidence="1 2">
    <name type="scientific">Taklimakanibacter albus</name>
    <dbReference type="NCBI Taxonomy" id="2800327"/>
    <lineage>
        <taxon>Bacteria</taxon>
        <taxon>Pseudomonadati</taxon>
        <taxon>Pseudomonadota</taxon>
        <taxon>Alphaproteobacteria</taxon>
        <taxon>Hyphomicrobiales</taxon>
        <taxon>Aestuariivirgaceae</taxon>
        <taxon>Taklimakanibacter</taxon>
    </lineage>
</organism>
<proteinExistence type="predicted"/>
<name>A0ACC5R3V3_9HYPH</name>
<comment type="caution">
    <text evidence="1">The sequence shown here is derived from an EMBL/GenBank/DDBJ whole genome shotgun (WGS) entry which is preliminary data.</text>
</comment>
<evidence type="ECO:0000313" key="2">
    <source>
        <dbReference type="Proteomes" id="UP000616151"/>
    </source>
</evidence>
<dbReference type="Proteomes" id="UP000616151">
    <property type="component" value="Unassembled WGS sequence"/>
</dbReference>